<dbReference type="InterPro" id="IPR027417">
    <property type="entry name" value="P-loop_NTPase"/>
</dbReference>
<dbReference type="GO" id="GO:0008017">
    <property type="term" value="F:microtubule binding"/>
    <property type="evidence" value="ECO:0007669"/>
    <property type="project" value="InterPro"/>
</dbReference>
<dbReference type="GO" id="GO:0003777">
    <property type="term" value="F:microtubule motor activity"/>
    <property type="evidence" value="ECO:0007669"/>
    <property type="project" value="InterPro"/>
</dbReference>
<dbReference type="EMBL" id="CH991543">
    <property type="protein sequence ID" value="EDQ93116.1"/>
    <property type="molecule type" value="Genomic_DNA"/>
</dbReference>
<dbReference type="PRINTS" id="PR00380">
    <property type="entry name" value="KINESINHEAVY"/>
</dbReference>
<gene>
    <name evidence="8" type="ORF">MONBRDRAFT_13496</name>
</gene>
<dbReference type="STRING" id="81824.A9UQW6"/>
<dbReference type="KEGG" id="mbr:MONBRDRAFT_13496"/>
<feature type="non-terminal residue" evidence="8">
    <location>
        <position position="1"/>
    </location>
</feature>
<feature type="region of interest" description="Disordered" evidence="6">
    <location>
        <begin position="36"/>
        <end position="59"/>
    </location>
</feature>
<evidence type="ECO:0000256" key="6">
    <source>
        <dbReference type="SAM" id="MobiDB-lite"/>
    </source>
</evidence>
<organism evidence="8 9">
    <name type="scientific">Monosiga brevicollis</name>
    <name type="common">Choanoflagellate</name>
    <dbReference type="NCBI Taxonomy" id="81824"/>
    <lineage>
        <taxon>Eukaryota</taxon>
        <taxon>Choanoflagellata</taxon>
        <taxon>Craspedida</taxon>
        <taxon>Salpingoecidae</taxon>
        <taxon>Monosiga</taxon>
    </lineage>
</organism>
<evidence type="ECO:0000256" key="4">
    <source>
        <dbReference type="ARBA" id="ARBA00023175"/>
    </source>
</evidence>
<evidence type="ECO:0000313" key="8">
    <source>
        <dbReference type="EMBL" id="EDQ93116.1"/>
    </source>
</evidence>
<dbReference type="PROSITE" id="PS50067">
    <property type="entry name" value="KINESIN_MOTOR_2"/>
    <property type="match status" value="1"/>
</dbReference>
<evidence type="ECO:0000256" key="2">
    <source>
        <dbReference type="ARBA" id="ARBA00022741"/>
    </source>
</evidence>
<evidence type="ECO:0000256" key="1">
    <source>
        <dbReference type="ARBA" id="ARBA00022701"/>
    </source>
</evidence>
<keyword evidence="4" id="KW-0505">Motor protein</keyword>
<dbReference type="PANTHER" id="PTHR24115">
    <property type="entry name" value="KINESIN-RELATED"/>
    <property type="match status" value="1"/>
</dbReference>
<proteinExistence type="inferred from homology"/>
<dbReference type="InterPro" id="IPR027640">
    <property type="entry name" value="Kinesin-like_fam"/>
</dbReference>
<dbReference type="OMA" id="EDWNIRA"/>
<dbReference type="Proteomes" id="UP000001357">
    <property type="component" value="Unassembled WGS sequence"/>
</dbReference>
<dbReference type="InParanoid" id="A9UQW6"/>
<comment type="similarity">
    <text evidence="5">Belongs to the TRAFAC class myosin-kinesin ATPase superfamily. Kinesin family.</text>
</comment>
<dbReference type="RefSeq" id="XP_001742878.1">
    <property type="nucleotide sequence ID" value="XM_001742826.1"/>
</dbReference>
<keyword evidence="2" id="KW-0547">Nucleotide-binding</keyword>
<evidence type="ECO:0000313" key="9">
    <source>
        <dbReference type="Proteomes" id="UP000001357"/>
    </source>
</evidence>
<dbReference type="Gene3D" id="3.40.850.10">
    <property type="entry name" value="Kinesin motor domain"/>
    <property type="match status" value="1"/>
</dbReference>
<dbReference type="SUPFAM" id="SSF52540">
    <property type="entry name" value="P-loop containing nucleoside triphosphate hydrolases"/>
    <property type="match status" value="1"/>
</dbReference>
<evidence type="ECO:0000259" key="7">
    <source>
        <dbReference type="PROSITE" id="PS50067"/>
    </source>
</evidence>
<dbReference type="AlphaFoldDB" id="A9UQW6"/>
<keyword evidence="1" id="KW-0493">Microtubule</keyword>
<feature type="domain" description="Kinesin motor" evidence="7">
    <location>
        <begin position="1"/>
        <end position="239"/>
    </location>
</feature>
<sequence length="291" mass="32487">CSLQQVDIEHDDVRYGVFVQYVEIYNNYCYDLLVPPPPEKEPAKPRPPTRQSLKISQDETGHRYVREAIWKEVHTPEEAFELLHQGQITRATAATDLNATSSRSHSIFTIRLVSAPTSMRGNDVQRDGPTPHVADISLVDLAGSERTSRTNSTGDRRKEAGAINKSLSVLRDCMKALRRNQDNGSRGKPKFNESSLTKLFERFLTGDGLAAMVVCASPAQSDASETAHVFDFAKVASDVQVEAPVHVMQDHGKLLDHGVRTHTRPACQEQCKPRTFGSFITRLVSFIEWKS</sequence>
<dbReference type="InterPro" id="IPR036961">
    <property type="entry name" value="Kinesin_motor_dom_sf"/>
</dbReference>
<dbReference type="SMART" id="SM00129">
    <property type="entry name" value="KISc"/>
    <property type="match status" value="1"/>
</dbReference>
<evidence type="ECO:0000256" key="5">
    <source>
        <dbReference type="PROSITE-ProRule" id="PRU00283"/>
    </source>
</evidence>
<name>A9UQW6_MONBE</name>
<dbReference type="GeneID" id="5887802"/>
<dbReference type="eggNOG" id="KOG0247">
    <property type="taxonomic scope" value="Eukaryota"/>
</dbReference>
<dbReference type="GO" id="GO:0007018">
    <property type="term" value="P:microtubule-based movement"/>
    <property type="evidence" value="ECO:0007669"/>
    <property type="project" value="InterPro"/>
</dbReference>
<keyword evidence="3" id="KW-0067">ATP-binding</keyword>
<dbReference type="GO" id="GO:0005524">
    <property type="term" value="F:ATP binding"/>
    <property type="evidence" value="ECO:0007669"/>
    <property type="project" value="UniProtKB-KW"/>
</dbReference>
<dbReference type="Pfam" id="PF00225">
    <property type="entry name" value="Kinesin"/>
    <property type="match status" value="1"/>
</dbReference>
<protein>
    <recommendedName>
        <fullName evidence="7">Kinesin motor domain-containing protein</fullName>
    </recommendedName>
</protein>
<dbReference type="GO" id="GO:0005874">
    <property type="term" value="C:microtubule"/>
    <property type="evidence" value="ECO:0007669"/>
    <property type="project" value="UniProtKB-KW"/>
</dbReference>
<keyword evidence="9" id="KW-1185">Reference proteome</keyword>
<dbReference type="InterPro" id="IPR001752">
    <property type="entry name" value="Kinesin_motor_dom"/>
</dbReference>
<dbReference type="PANTHER" id="PTHR24115:SF1008">
    <property type="entry name" value="KINESIN-LIKE PROTEIN SUBITO"/>
    <property type="match status" value="1"/>
</dbReference>
<reference evidence="8 9" key="1">
    <citation type="journal article" date="2008" name="Nature">
        <title>The genome of the choanoflagellate Monosiga brevicollis and the origin of metazoans.</title>
        <authorList>
            <consortium name="JGI Sequencing"/>
            <person name="King N."/>
            <person name="Westbrook M.J."/>
            <person name="Young S.L."/>
            <person name="Kuo A."/>
            <person name="Abedin M."/>
            <person name="Chapman J."/>
            <person name="Fairclough S."/>
            <person name="Hellsten U."/>
            <person name="Isogai Y."/>
            <person name="Letunic I."/>
            <person name="Marr M."/>
            <person name="Pincus D."/>
            <person name="Putnam N."/>
            <person name="Rokas A."/>
            <person name="Wright K.J."/>
            <person name="Zuzow R."/>
            <person name="Dirks W."/>
            <person name="Good M."/>
            <person name="Goodstein D."/>
            <person name="Lemons D."/>
            <person name="Li W."/>
            <person name="Lyons J.B."/>
            <person name="Morris A."/>
            <person name="Nichols S."/>
            <person name="Richter D.J."/>
            <person name="Salamov A."/>
            <person name="Bork P."/>
            <person name="Lim W.A."/>
            <person name="Manning G."/>
            <person name="Miller W.T."/>
            <person name="McGinnis W."/>
            <person name="Shapiro H."/>
            <person name="Tjian R."/>
            <person name="Grigoriev I.V."/>
            <person name="Rokhsar D."/>
        </authorList>
    </citation>
    <scope>NUCLEOTIDE SEQUENCE [LARGE SCALE GENOMIC DNA]</scope>
    <source>
        <strain evidence="9">MX1 / ATCC 50154</strain>
    </source>
</reference>
<evidence type="ECO:0000256" key="3">
    <source>
        <dbReference type="ARBA" id="ARBA00022840"/>
    </source>
</evidence>
<accession>A9UQW6</accession>
<comment type="caution">
    <text evidence="5">Lacks conserved residue(s) required for the propagation of feature annotation.</text>
</comment>